<dbReference type="GO" id="GO:0003954">
    <property type="term" value="F:NADH dehydrogenase activity"/>
    <property type="evidence" value="ECO:0007669"/>
    <property type="project" value="TreeGrafter"/>
</dbReference>
<evidence type="ECO:0000259" key="17">
    <source>
        <dbReference type="Pfam" id="PF00361"/>
    </source>
</evidence>
<comment type="subcellular location">
    <subcellularLocation>
        <location evidence="1 16">Mitochondrion membrane</location>
        <topology evidence="1 16">Multi-pass membrane protein</topology>
    </subcellularLocation>
</comment>
<feature type="transmembrane region" description="Helical" evidence="16">
    <location>
        <begin position="190"/>
        <end position="212"/>
    </location>
</feature>
<dbReference type="Pfam" id="PF01059">
    <property type="entry name" value="Oxidored_q5_N"/>
    <property type="match status" value="1"/>
</dbReference>
<evidence type="ECO:0000256" key="2">
    <source>
        <dbReference type="ARBA" id="ARBA00009025"/>
    </source>
</evidence>
<keyword evidence="5 16" id="KW-0813">Transport</keyword>
<dbReference type="EMBL" id="HM174256">
    <property type="protein sequence ID" value="ADI79426.1"/>
    <property type="molecule type" value="Genomic_DNA"/>
</dbReference>
<evidence type="ECO:0000256" key="15">
    <source>
        <dbReference type="ARBA" id="ARBA00049551"/>
    </source>
</evidence>
<dbReference type="PANTHER" id="PTHR43507:SF20">
    <property type="entry name" value="NADH-UBIQUINONE OXIDOREDUCTASE CHAIN 4"/>
    <property type="match status" value="1"/>
</dbReference>
<dbReference type="InterPro" id="IPR001750">
    <property type="entry name" value="ND/Mrp_TM"/>
</dbReference>
<feature type="domain" description="NADH:quinone oxidoreductase/Mrp antiporter transmembrane" evidence="17">
    <location>
        <begin position="109"/>
        <end position="394"/>
    </location>
</feature>
<feature type="transmembrane region" description="Helical" evidence="16">
    <location>
        <begin position="59"/>
        <end position="77"/>
    </location>
</feature>
<comment type="function">
    <text evidence="16">Core subunit of the mitochondrial membrane respiratory chain NADH dehydrogenase (Complex I) which catalyzes electron transfer from NADH through the respiratory chain, using ubiquinone as an electron acceptor. Essential for the catalytic activity and assembly of complex I.</text>
</comment>
<keyword evidence="12 16" id="KW-0830">Ubiquinone</keyword>
<dbReference type="InterPro" id="IPR000260">
    <property type="entry name" value="NADH4_N"/>
</dbReference>
<keyword evidence="10 16" id="KW-1133">Transmembrane helix</keyword>
<evidence type="ECO:0000256" key="11">
    <source>
        <dbReference type="ARBA" id="ARBA00023027"/>
    </source>
</evidence>
<comment type="catalytic activity">
    <reaction evidence="15 16">
        <text>a ubiquinone + NADH + 5 H(+)(in) = a ubiquinol + NAD(+) + 4 H(+)(out)</text>
        <dbReference type="Rhea" id="RHEA:29091"/>
        <dbReference type="Rhea" id="RHEA-COMP:9565"/>
        <dbReference type="Rhea" id="RHEA-COMP:9566"/>
        <dbReference type="ChEBI" id="CHEBI:15378"/>
        <dbReference type="ChEBI" id="CHEBI:16389"/>
        <dbReference type="ChEBI" id="CHEBI:17976"/>
        <dbReference type="ChEBI" id="CHEBI:57540"/>
        <dbReference type="ChEBI" id="CHEBI:57945"/>
        <dbReference type="EC" id="7.1.1.2"/>
    </reaction>
</comment>
<keyword evidence="7 16" id="KW-0812">Transmembrane</keyword>
<evidence type="ECO:0000256" key="8">
    <source>
        <dbReference type="ARBA" id="ARBA00022967"/>
    </source>
</evidence>
<dbReference type="GO" id="GO:0015990">
    <property type="term" value="P:electron transport coupled proton transport"/>
    <property type="evidence" value="ECO:0007669"/>
    <property type="project" value="TreeGrafter"/>
</dbReference>
<evidence type="ECO:0000256" key="14">
    <source>
        <dbReference type="ARBA" id="ARBA00023136"/>
    </source>
</evidence>
<dbReference type="GO" id="GO:0048039">
    <property type="term" value="F:ubiquinone binding"/>
    <property type="evidence" value="ECO:0007669"/>
    <property type="project" value="TreeGrafter"/>
</dbReference>
<dbReference type="GO" id="GO:0042773">
    <property type="term" value="P:ATP synthesis coupled electron transport"/>
    <property type="evidence" value="ECO:0007669"/>
    <property type="project" value="InterPro"/>
</dbReference>
<evidence type="ECO:0000256" key="1">
    <source>
        <dbReference type="ARBA" id="ARBA00004225"/>
    </source>
</evidence>
<dbReference type="AlphaFoldDB" id="E2FLW0"/>
<dbReference type="InterPro" id="IPR003918">
    <property type="entry name" value="NADH_UbQ_OxRdtase"/>
</dbReference>
<feature type="transmembrane region" description="Helical" evidence="16">
    <location>
        <begin position="429"/>
        <end position="452"/>
    </location>
</feature>
<keyword evidence="13 16" id="KW-0496">Mitochondrion</keyword>
<evidence type="ECO:0000256" key="9">
    <source>
        <dbReference type="ARBA" id="ARBA00022982"/>
    </source>
</evidence>
<feature type="transmembrane region" description="Helical" evidence="16">
    <location>
        <begin position="385"/>
        <end position="408"/>
    </location>
</feature>
<gene>
    <name evidence="19" type="primary">ND4</name>
</gene>
<keyword evidence="6 16" id="KW-0679">Respiratory chain</keyword>
<dbReference type="Pfam" id="PF00361">
    <property type="entry name" value="Proton_antipo_M"/>
    <property type="match status" value="1"/>
</dbReference>
<dbReference type="GO" id="GO:0008137">
    <property type="term" value="F:NADH dehydrogenase (ubiquinone) activity"/>
    <property type="evidence" value="ECO:0007669"/>
    <property type="project" value="UniProtKB-UniRule"/>
</dbReference>
<feature type="domain" description="NADH:ubiquinone oxidoreductase chain 4 N-terminal" evidence="18">
    <location>
        <begin position="1"/>
        <end position="104"/>
    </location>
</feature>
<evidence type="ECO:0000256" key="3">
    <source>
        <dbReference type="ARBA" id="ARBA00012944"/>
    </source>
</evidence>
<feature type="transmembrane region" description="Helical" evidence="16">
    <location>
        <begin position="20"/>
        <end position="39"/>
    </location>
</feature>
<proteinExistence type="inferred from homology"/>
<feature type="transmembrane region" description="Helical" evidence="16">
    <location>
        <begin position="219"/>
        <end position="240"/>
    </location>
</feature>
<accession>E2FLW0</accession>
<evidence type="ECO:0000256" key="13">
    <source>
        <dbReference type="ARBA" id="ARBA00023128"/>
    </source>
</evidence>
<feature type="transmembrane region" description="Helical" evidence="16">
    <location>
        <begin position="89"/>
        <end position="107"/>
    </location>
</feature>
<dbReference type="PRINTS" id="PR01437">
    <property type="entry name" value="NUOXDRDTASE4"/>
</dbReference>
<feature type="transmembrane region" description="Helical" evidence="16">
    <location>
        <begin position="345"/>
        <end position="365"/>
    </location>
</feature>
<name>E2FLW0_9CAEN</name>
<dbReference type="EC" id="7.1.1.2" evidence="3 16"/>
<comment type="similarity">
    <text evidence="2 16">Belongs to the complex I subunit 4 family.</text>
</comment>
<geneLocation type="mitochondrion" evidence="19"/>
<feature type="transmembrane region" description="Helical" evidence="16">
    <location>
        <begin position="145"/>
        <end position="167"/>
    </location>
</feature>
<protein>
    <recommendedName>
        <fullName evidence="4 16">NADH-ubiquinone oxidoreductase chain 4</fullName>
        <ecNumber evidence="3 16">7.1.1.2</ecNumber>
    </recommendedName>
</protein>
<feature type="transmembrane region" description="Helical" evidence="16">
    <location>
        <begin position="252"/>
        <end position="273"/>
    </location>
</feature>
<evidence type="ECO:0000256" key="16">
    <source>
        <dbReference type="RuleBase" id="RU003297"/>
    </source>
</evidence>
<evidence type="ECO:0000256" key="5">
    <source>
        <dbReference type="ARBA" id="ARBA00022448"/>
    </source>
</evidence>
<feature type="transmembrane region" description="Helical" evidence="16">
    <location>
        <begin position="280"/>
        <end position="298"/>
    </location>
</feature>
<evidence type="ECO:0000256" key="4">
    <source>
        <dbReference type="ARBA" id="ARBA00021006"/>
    </source>
</evidence>
<keyword evidence="9 16" id="KW-0249">Electron transport</keyword>
<evidence type="ECO:0000256" key="12">
    <source>
        <dbReference type="ARBA" id="ARBA00023075"/>
    </source>
</evidence>
<keyword evidence="8" id="KW-1278">Translocase</keyword>
<feature type="transmembrane region" description="Helical" evidence="16">
    <location>
        <begin position="113"/>
        <end position="133"/>
    </location>
</feature>
<reference evidence="19" key="1">
    <citation type="journal article" date="2010" name="BMC Genomics">
        <title>Sessile snails, dynamic genomes: gene rearrangements within the mitochondrial genome of a family of caenogastropod molluscs.</title>
        <authorList>
            <person name="Rawlings T.A."/>
            <person name="MacInnis M.J."/>
            <person name="Bieler R."/>
            <person name="Boore J.L."/>
            <person name="Collins T.M."/>
        </authorList>
    </citation>
    <scope>NUCLEOTIDE SEQUENCE</scope>
    <source>
        <tissue evidence="19">Head</tissue>
    </source>
</reference>
<sequence length="453" mass="50925">MLGLLTILLSLTLVYMLNMYWYSMVWTLCFCFMVSLLMFPNAGSGCEVFSGAAASDNMSNLLTTLTVWITILMLLASQKMYINKKKTKLFVKLILILSIILCITFNVSDAFIFYFMFESSLVPTLLLILGWGYQPERMQAGMYMMMYTLWASLPLLAGIVWMSTSFYSSKMLIVSMLRLGLEQDINYSNLMYYVMFMAFLVKLPVFPAHLWLPKAHVEAPVAGSMVLAAILLKLGGYGLLRMHSLMGYSTNIAILMMLSIGVWGGVMSSIICFRQVDLKALIAYSSVGHMSFVLVGVFSDVQWGWNGSLLLMLAHGFTSSALFSLSGYSYEYFMTRSMLIMKGMLLLMPSFTLWWFIFCIMNMAAPPSINLVGELMIFISCLSYSWLFLLSTGLMMFLSCVYSMYLYTSTQHGMSSGYLNFIGSFKSSGNLVLFLHLVPSVILILSVSGMGFM</sequence>
<keyword evidence="11 16" id="KW-0520">NAD</keyword>
<keyword evidence="14 16" id="KW-0472">Membrane</keyword>
<evidence type="ECO:0000259" key="18">
    <source>
        <dbReference type="Pfam" id="PF01059"/>
    </source>
</evidence>
<dbReference type="GO" id="GO:0031966">
    <property type="term" value="C:mitochondrial membrane"/>
    <property type="evidence" value="ECO:0007669"/>
    <property type="project" value="UniProtKB-SubCell"/>
</dbReference>
<evidence type="ECO:0000256" key="10">
    <source>
        <dbReference type="ARBA" id="ARBA00022989"/>
    </source>
</evidence>
<feature type="transmembrane region" description="Helical" evidence="16">
    <location>
        <begin position="310"/>
        <end position="333"/>
    </location>
</feature>
<dbReference type="PANTHER" id="PTHR43507">
    <property type="entry name" value="NADH-UBIQUINONE OXIDOREDUCTASE CHAIN 4"/>
    <property type="match status" value="1"/>
</dbReference>
<organism evidence="19">
    <name type="scientific">Thylaeodus sp. TAR-2010</name>
    <dbReference type="NCBI Taxonomy" id="765162"/>
    <lineage>
        <taxon>Eukaryota</taxon>
        <taxon>Metazoa</taxon>
        <taxon>Spiralia</taxon>
        <taxon>Lophotrochozoa</taxon>
        <taxon>Mollusca</taxon>
        <taxon>Gastropoda</taxon>
        <taxon>Caenogastropoda</taxon>
        <taxon>Littorinimorpha</taxon>
        <taxon>Vermetoidea</taxon>
        <taxon>Vermetidae</taxon>
        <taxon>Thylaeodus</taxon>
    </lineage>
</organism>
<evidence type="ECO:0000313" key="19">
    <source>
        <dbReference type="EMBL" id="ADI79426.1"/>
    </source>
</evidence>
<evidence type="ECO:0000256" key="7">
    <source>
        <dbReference type="ARBA" id="ARBA00022692"/>
    </source>
</evidence>
<evidence type="ECO:0000256" key="6">
    <source>
        <dbReference type="ARBA" id="ARBA00022660"/>
    </source>
</evidence>